<evidence type="ECO:0000313" key="2">
    <source>
        <dbReference type="EMBL" id="CAK7237445.1"/>
    </source>
</evidence>
<evidence type="ECO:0008006" key="4">
    <source>
        <dbReference type="Google" id="ProtNLM"/>
    </source>
</evidence>
<evidence type="ECO:0000313" key="3">
    <source>
        <dbReference type="Proteomes" id="UP001642482"/>
    </source>
</evidence>
<evidence type="ECO:0000256" key="1">
    <source>
        <dbReference type="SAM" id="MobiDB-lite"/>
    </source>
</evidence>
<dbReference type="Proteomes" id="UP001642482">
    <property type="component" value="Unassembled WGS sequence"/>
</dbReference>
<sequence>MSAMWQLDGACCANGSCDGCSDEPCQCEPAAKPTPQEKSGAEPTVEPAAEETPKKTGYFGTSEEPKTTTKQK</sequence>
<keyword evidence="3" id="KW-1185">Reference proteome</keyword>
<protein>
    <recommendedName>
        <fullName evidence="4">Metallothionein</fullName>
    </recommendedName>
</protein>
<gene>
    <name evidence="2" type="ORF">SEUCBS140593_009963</name>
</gene>
<feature type="compositionally biased region" description="Basic and acidic residues" evidence="1">
    <location>
        <begin position="63"/>
        <end position="72"/>
    </location>
</feature>
<proteinExistence type="predicted"/>
<name>A0ABP0CZ74_9PEZI</name>
<reference evidence="2 3" key="1">
    <citation type="submission" date="2024-01" db="EMBL/GenBank/DDBJ databases">
        <authorList>
            <person name="Allen C."/>
            <person name="Tagirdzhanova G."/>
        </authorList>
    </citation>
    <scope>NUCLEOTIDE SEQUENCE [LARGE SCALE GENOMIC DNA]</scope>
</reference>
<comment type="caution">
    <text evidence="2">The sequence shown here is derived from an EMBL/GenBank/DDBJ whole genome shotgun (WGS) entry which is preliminary data.</text>
</comment>
<dbReference type="EMBL" id="CAWUHD010000181">
    <property type="protein sequence ID" value="CAK7237445.1"/>
    <property type="molecule type" value="Genomic_DNA"/>
</dbReference>
<feature type="region of interest" description="Disordered" evidence="1">
    <location>
        <begin position="27"/>
        <end position="72"/>
    </location>
</feature>
<accession>A0ABP0CZ74</accession>
<organism evidence="2 3">
    <name type="scientific">Sporothrix eucalyptigena</name>
    <dbReference type="NCBI Taxonomy" id="1812306"/>
    <lineage>
        <taxon>Eukaryota</taxon>
        <taxon>Fungi</taxon>
        <taxon>Dikarya</taxon>
        <taxon>Ascomycota</taxon>
        <taxon>Pezizomycotina</taxon>
        <taxon>Sordariomycetes</taxon>
        <taxon>Sordariomycetidae</taxon>
        <taxon>Ophiostomatales</taxon>
        <taxon>Ophiostomataceae</taxon>
        <taxon>Sporothrix</taxon>
    </lineage>
</organism>